<protein>
    <submittedName>
        <fullName evidence="3">LytTR family transcriptional regulator</fullName>
    </submittedName>
</protein>
<keyword evidence="1" id="KW-1133">Transmembrane helix</keyword>
<feature type="transmembrane region" description="Helical" evidence="1">
    <location>
        <begin position="99"/>
        <end position="117"/>
    </location>
</feature>
<dbReference type="AlphaFoldDB" id="A0A6I6JQC3"/>
<dbReference type="GO" id="GO:0003677">
    <property type="term" value="F:DNA binding"/>
    <property type="evidence" value="ECO:0007669"/>
    <property type="project" value="InterPro"/>
</dbReference>
<evidence type="ECO:0000313" key="3">
    <source>
        <dbReference type="EMBL" id="QGY45176.1"/>
    </source>
</evidence>
<dbReference type="EMBL" id="CP046401">
    <property type="protein sequence ID" value="QGY45176.1"/>
    <property type="molecule type" value="Genomic_DNA"/>
</dbReference>
<dbReference type="InterPro" id="IPR046947">
    <property type="entry name" value="LytR-like"/>
</dbReference>
<dbReference type="RefSeq" id="WP_158868201.1">
    <property type="nucleotide sequence ID" value="NZ_CP046401.1"/>
</dbReference>
<feature type="domain" description="HTH LytTR-type" evidence="2">
    <location>
        <begin position="186"/>
        <end position="287"/>
    </location>
</feature>
<evidence type="ECO:0000313" key="4">
    <source>
        <dbReference type="Proteomes" id="UP000428260"/>
    </source>
</evidence>
<dbReference type="PANTHER" id="PTHR37299:SF1">
    <property type="entry name" value="STAGE 0 SPORULATION PROTEIN A HOMOLOG"/>
    <property type="match status" value="1"/>
</dbReference>
<dbReference type="PROSITE" id="PS50930">
    <property type="entry name" value="HTH_LYTTR"/>
    <property type="match status" value="1"/>
</dbReference>
<feature type="transmembrane region" description="Helical" evidence="1">
    <location>
        <begin position="129"/>
        <end position="151"/>
    </location>
</feature>
<organism evidence="3 4">
    <name type="scientific">Maribellus comscasis</name>
    <dbReference type="NCBI Taxonomy" id="2681766"/>
    <lineage>
        <taxon>Bacteria</taxon>
        <taxon>Pseudomonadati</taxon>
        <taxon>Bacteroidota</taxon>
        <taxon>Bacteroidia</taxon>
        <taxon>Marinilabiliales</taxon>
        <taxon>Prolixibacteraceae</taxon>
        <taxon>Maribellus</taxon>
    </lineage>
</organism>
<evidence type="ECO:0000259" key="2">
    <source>
        <dbReference type="PROSITE" id="PS50930"/>
    </source>
</evidence>
<dbReference type="GO" id="GO:0000156">
    <property type="term" value="F:phosphorelay response regulator activity"/>
    <property type="evidence" value="ECO:0007669"/>
    <property type="project" value="InterPro"/>
</dbReference>
<name>A0A6I6JQC3_9BACT</name>
<dbReference type="Gene3D" id="2.40.50.1020">
    <property type="entry name" value="LytTr DNA-binding domain"/>
    <property type="match status" value="1"/>
</dbReference>
<dbReference type="InterPro" id="IPR007492">
    <property type="entry name" value="LytTR_DNA-bd_dom"/>
</dbReference>
<keyword evidence="1" id="KW-0812">Transmembrane</keyword>
<sequence length="290" mass="34223">MKKFWTMLIWEKKIPEFLIFRKNIVNRILFTAAFALVFINIYAPFGVNTWYNVTKLELFLYSSGLILTGILVMVISRILMFQINKKHKLNYLQYGSWELTEIVIMAFVYTLLKVFFLHEKSDIVDDFVVSLQITALVVILPYIILTLYFSWQDKSKKLESLEQLKEDTNVKASKLLPFYDEKEVMRFSMLPSDILYLEAADNYVTIYFLNKQKISHYLLRNSLKNLGEYLSEYSFIRCHRSFIVNFEKVKLIRKEKDGLKLEIDAPTELIIPVSKTYSQEVLNEFVKTGS</sequence>
<accession>A0A6I6JQC3</accession>
<keyword evidence="1" id="KW-0472">Membrane</keyword>
<reference evidence="3 4" key="1">
    <citation type="submission" date="2019-11" db="EMBL/GenBank/DDBJ databases">
        <authorList>
            <person name="Zheng R.K."/>
            <person name="Sun C.M."/>
        </authorList>
    </citation>
    <scope>NUCLEOTIDE SEQUENCE [LARGE SCALE GENOMIC DNA]</scope>
    <source>
        <strain evidence="3 4">WC007</strain>
    </source>
</reference>
<evidence type="ECO:0000256" key="1">
    <source>
        <dbReference type="SAM" id="Phobius"/>
    </source>
</evidence>
<dbReference type="SMART" id="SM00850">
    <property type="entry name" value="LytTR"/>
    <property type="match status" value="1"/>
</dbReference>
<dbReference type="PANTHER" id="PTHR37299">
    <property type="entry name" value="TRANSCRIPTIONAL REGULATOR-RELATED"/>
    <property type="match status" value="1"/>
</dbReference>
<proteinExistence type="predicted"/>
<feature type="transmembrane region" description="Helical" evidence="1">
    <location>
        <begin position="28"/>
        <end position="47"/>
    </location>
</feature>
<feature type="transmembrane region" description="Helical" evidence="1">
    <location>
        <begin position="59"/>
        <end position="79"/>
    </location>
</feature>
<gene>
    <name evidence="3" type="ORF">GM418_16300</name>
</gene>
<dbReference type="Pfam" id="PF04397">
    <property type="entry name" value="LytTR"/>
    <property type="match status" value="1"/>
</dbReference>
<dbReference type="KEGG" id="mcos:GM418_16300"/>
<dbReference type="Proteomes" id="UP000428260">
    <property type="component" value="Chromosome"/>
</dbReference>
<keyword evidence="4" id="KW-1185">Reference proteome</keyword>